<dbReference type="EC" id="2.1.1.-" evidence="8"/>
<feature type="domain" description="DUF3381" evidence="12">
    <location>
        <begin position="292"/>
        <end position="439"/>
    </location>
</feature>
<dbReference type="SUPFAM" id="SSF53335">
    <property type="entry name" value="S-adenosyl-L-methionine-dependent methyltransferases"/>
    <property type="match status" value="1"/>
</dbReference>
<evidence type="ECO:0000313" key="13">
    <source>
        <dbReference type="EMBL" id="RNA26984.1"/>
    </source>
</evidence>
<dbReference type="InterPro" id="IPR050082">
    <property type="entry name" value="RNA_methyltr_RlmE"/>
</dbReference>
<evidence type="ECO:0000256" key="9">
    <source>
        <dbReference type="SAM" id="MobiDB-lite"/>
    </source>
</evidence>
<feature type="active site" description="Proton acceptor" evidence="8">
    <location>
        <position position="157"/>
    </location>
</feature>
<feature type="region of interest" description="Disordered" evidence="9">
    <location>
        <begin position="586"/>
        <end position="662"/>
    </location>
</feature>
<dbReference type="GO" id="GO:0000463">
    <property type="term" value="P:maturation of LSU-rRNA from tricistronic rRNA transcript (SSU-rRNA, 5.8S rRNA, LSU-rRNA)"/>
    <property type="evidence" value="ECO:0007669"/>
    <property type="project" value="TreeGrafter"/>
</dbReference>
<keyword evidence="7 8" id="KW-0539">Nucleus</keyword>
<dbReference type="HAMAP" id="MF_03163">
    <property type="entry name" value="RNA_methyltr_E_SPB1"/>
    <property type="match status" value="1"/>
</dbReference>
<evidence type="ECO:0000259" key="12">
    <source>
        <dbReference type="Pfam" id="PF11861"/>
    </source>
</evidence>
<comment type="subcellular location">
    <subcellularLocation>
        <location evidence="1 8">Nucleus</location>
        <location evidence="1 8">Nucleolus</location>
    </subcellularLocation>
</comment>
<dbReference type="HAMAP" id="MF_01547">
    <property type="entry name" value="RNA_methyltr_E"/>
    <property type="match status" value="1"/>
</dbReference>
<feature type="compositionally biased region" description="Basic and acidic residues" evidence="9">
    <location>
        <begin position="741"/>
        <end position="752"/>
    </location>
</feature>
<dbReference type="FunFam" id="3.40.50.150:FF:000004">
    <property type="entry name" value="AdoMet-dependent rRNA methyltransferase SPB1"/>
    <property type="match status" value="1"/>
</dbReference>
<feature type="binding site" evidence="8">
    <location>
        <position position="58"/>
    </location>
    <ligand>
        <name>S-adenosyl-L-methionine</name>
        <dbReference type="ChEBI" id="CHEBI:59789"/>
    </ligand>
</feature>
<feature type="region of interest" description="Disordered" evidence="9">
    <location>
        <begin position="380"/>
        <end position="408"/>
    </location>
</feature>
<feature type="binding site" evidence="8">
    <location>
        <position position="117"/>
    </location>
    <ligand>
        <name>S-adenosyl-L-methionine</name>
        <dbReference type="ChEBI" id="CHEBI:59789"/>
    </ligand>
</feature>
<dbReference type="Pfam" id="PF07780">
    <property type="entry name" value="Spb1_C"/>
    <property type="match status" value="1"/>
</dbReference>
<protein>
    <recommendedName>
        <fullName evidence="8">Putative rRNA methyltransferase</fullName>
        <ecNumber evidence="8">2.1.1.-</ecNumber>
    </recommendedName>
    <alternativeName>
        <fullName evidence="8">2'-O-ribose RNA methyltransferase SPB1 homolog</fullName>
    </alternativeName>
</protein>
<evidence type="ECO:0000256" key="8">
    <source>
        <dbReference type="HAMAP-Rule" id="MF_03163"/>
    </source>
</evidence>
<dbReference type="GO" id="GO:0030687">
    <property type="term" value="C:preribosome, large subunit precursor"/>
    <property type="evidence" value="ECO:0007669"/>
    <property type="project" value="TreeGrafter"/>
</dbReference>
<comment type="catalytic activity">
    <reaction evidence="8">
        <text>a ribonucleotide in rRNA + S-adenosyl-L-methionine = a 2'-O-methylribonucleotide in rRNA + S-adenosyl-L-homocysteine + H(+)</text>
        <dbReference type="Rhea" id="RHEA:48628"/>
        <dbReference type="Rhea" id="RHEA-COMP:12164"/>
        <dbReference type="Rhea" id="RHEA-COMP:12165"/>
        <dbReference type="ChEBI" id="CHEBI:15378"/>
        <dbReference type="ChEBI" id="CHEBI:57856"/>
        <dbReference type="ChEBI" id="CHEBI:59789"/>
        <dbReference type="ChEBI" id="CHEBI:90675"/>
        <dbReference type="ChEBI" id="CHEBI:90676"/>
    </reaction>
</comment>
<evidence type="ECO:0000256" key="5">
    <source>
        <dbReference type="ARBA" id="ARBA00022679"/>
    </source>
</evidence>
<feature type="compositionally biased region" description="Basic and acidic residues" evidence="9">
    <location>
        <begin position="633"/>
        <end position="644"/>
    </location>
</feature>
<dbReference type="Pfam" id="PF01728">
    <property type="entry name" value="FtsJ"/>
    <property type="match status" value="1"/>
</dbReference>
<accession>A0A3M7RTU0</accession>
<evidence type="ECO:0000259" key="11">
    <source>
        <dbReference type="Pfam" id="PF07780"/>
    </source>
</evidence>
<feature type="binding site" evidence="8">
    <location>
        <position position="56"/>
    </location>
    <ligand>
        <name>S-adenosyl-L-methionine</name>
        <dbReference type="ChEBI" id="CHEBI:59789"/>
    </ligand>
</feature>
<comment type="caution">
    <text evidence="13">The sequence shown here is derived from an EMBL/GenBank/DDBJ whole genome shotgun (WGS) entry which is preliminary data.</text>
</comment>
<feature type="compositionally biased region" description="Acidic residues" evidence="9">
    <location>
        <begin position="612"/>
        <end position="627"/>
    </location>
</feature>
<organism evidence="13 14">
    <name type="scientific">Brachionus plicatilis</name>
    <name type="common">Marine rotifer</name>
    <name type="synonym">Brachionus muelleri</name>
    <dbReference type="NCBI Taxonomy" id="10195"/>
    <lineage>
        <taxon>Eukaryota</taxon>
        <taxon>Metazoa</taxon>
        <taxon>Spiralia</taxon>
        <taxon>Gnathifera</taxon>
        <taxon>Rotifera</taxon>
        <taxon>Eurotatoria</taxon>
        <taxon>Monogononta</taxon>
        <taxon>Pseudotrocha</taxon>
        <taxon>Ploima</taxon>
        <taxon>Brachionidae</taxon>
        <taxon>Brachionus</taxon>
    </lineage>
</organism>
<feature type="compositionally biased region" description="Acidic residues" evidence="9">
    <location>
        <begin position="588"/>
        <end position="597"/>
    </location>
</feature>
<evidence type="ECO:0000256" key="4">
    <source>
        <dbReference type="ARBA" id="ARBA00022603"/>
    </source>
</evidence>
<feature type="compositionally biased region" description="Acidic residues" evidence="9">
    <location>
        <begin position="512"/>
        <end position="522"/>
    </location>
</feature>
<dbReference type="InterPro" id="IPR024576">
    <property type="entry name" value="rRNA_MeTfrase_Spb1_DUF3381"/>
</dbReference>
<dbReference type="GO" id="GO:0000466">
    <property type="term" value="P:maturation of 5.8S rRNA from tricistronic rRNA transcript (SSU-rRNA, 5.8S rRNA, LSU-rRNA)"/>
    <property type="evidence" value="ECO:0007669"/>
    <property type="project" value="TreeGrafter"/>
</dbReference>
<dbReference type="InterPro" id="IPR002877">
    <property type="entry name" value="RNA_MeTrfase_FtsJ_dom"/>
</dbReference>
<dbReference type="AlphaFoldDB" id="A0A3M7RTU0"/>
<evidence type="ECO:0000256" key="2">
    <source>
        <dbReference type="ARBA" id="ARBA00022517"/>
    </source>
</evidence>
<dbReference type="Pfam" id="PF11861">
    <property type="entry name" value="DUF3381"/>
    <property type="match status" value="1"/>
</dbReference>
<feature type="compositionally biased region" description="Acidic residues" evidence="9">
    <location>
        <begin position="532"/>
        <end position="548"/>
    </location>
</feature>
<keyword evidence="6 8" id="KW-0949">S-adenosyl-L-methionine</keyword>
<evidence type="ECO:0000256" key="3">
    <source>
        <dbReference type="ARBA" id="ARBA00022552"/>
    </source>
</evidence>
<keyword evidence="5 8" id="KW-0808">Transferase</keyword>
<dbReference type="Gene3D" id="3.40.50.150">
    <property type="entry name" value="Vaccinia Virus protein VP39"/>
    <property type="match status" value="1"/>
</dbReference>
<dbReference type="PANTHER" id="PTHR10920">
    <property type="entry name" value="RIBOSOMAL RNA METHYLTRANSFERASE"/>
    <property type="match status" value="1"/>
</dbReference>
<evidence type="ECO:0000256" key="6">
    <source>
        <dbReference type="ARBA" id="ARBA00022691"/>
    </source>
</evidence>
<dbReference type="OrthoDB" id="289250at2759"/>
<dbReference type="Proteomes" id="UP000276133">
    <property type="component" value="Unassembled WGS sequence"/>
</dbReference>
<evidence type="ECO:0000313" key="14">
    <source>
        <dbReference type="Proteomes" id="UP000276133"/>
    </source>
</evidence>
<dbReference type="GO" id="GO:0008650">
    <property type="term" value="F:rRNA (uridine-2'-O-)-methyltransferase activity"/>
    <property type="evidence" value="ECO:0007669"/>
    <property type="project" value="TreeGrafter"/>
</dbReference>
<feature type="domain" description="Ribosomal RNA methyltransferase SPB1-like C-terminal" evidence="11">
    <location>
        <begin position="611"/>
        <end position="826"/>
    </location>
</feature>
<feature type="binding site" evidence="8">
    <location>
        <position position="92"/>
    </location>
    <ligand>
        <name>S-adenosyl-L-methionine</name>
        <dbReference type="ChEBI" id="CHEBI:59789"/>
    </ligand>
</feature>
<feature type="domain" description="Ribosomal RNA methyltransferase FtsJ" evidence="10">
    <location>
        <begin position="24"/>
        <end position="200"/>
    </location>
</feature>
<keyword evidence="3 8" id="KW-0698">rRNA processing</keyword>
<dbReference type="InterPro" id="IPR012920">
    <property type="entry name" value="rRNA_MeTfrase_SPB1-like_C"/>
</dbReference>
<dbReference type="EMBL" id="REGN01002621">
    <property type="protein sequence ID" value="RNA26984.1"/>
    <property type="molecule type" value="Genomic_DNA"/>
</dbReference>
<proteinExistence type="inferred from homology"/>
<feature type="region of interest" description="Disordered" evidence="9">
    <location>
        <begin position="736"/>
        <end position="761"/>
    </location>
</feature>
<sequence>MGKKVKTGKSRKDKFYQLAKEAGYRSRAAFKLLQLNRTYHFLEKSRVCIDLCAAPGGWLQVAATHMPLSSLIIGVDLSPIKPIANVITHIEDITTDKCRSTLKKDLVDNKADIVLHDGAPNVGKNWLHDAYQQNMLVLQSFKLATEFLKKGGTFVTKIFRSKDYYSVMWVFQQFFKKVDSTKPQASRNESAEIFVVCQNYLAPEKIDPKFFDIKFVFSEVENQNDNKRAVDLFKDNLNQRGQKYRFWNFQRILEFFQFCSIKRHYFSAKQFYVKLPSNIDHKLQITEKFLIRNRGGYPEGDLTLYHKLKASEFLASENFIDLLAKSNMIEIDDEKIANNPATTDEIKDCLADLKLLGKSDLKNLLKWRIKLKTDLNKDNETIKPMVGKSSKDNQQEDGESTDEDEKLKNEIEEALIAEKKIDKRKKKKNQKENQKLKEKLKFKMTFANDIVDHDAQGDNEIFSLNKIKTKKQLLELQSSIPGLEISDEDDDEPKPRTKQKVTFSKFDVKTEDEFDRDDDESHEQDLQFEKDSDPEDINEYSDSEDEENPLLTNLSETDKKTTKTNTWFSKDAFDFLNGNEEHNKEILDEIEMDDEKVVEEKKKKPKSKFDSDSDSEESEQDSNDEETGTSIPKSDDNKKNLNDAKKRKLSPEELSVGEMIVNSKKTKRDLIDESYNRYSRFEDEQELPKWFVEDEQKNFTKDVSIPRKVFSEYKKKNEDINARPIKKVVEAQARKKKRMWKKTENARKKAEAVSDNQDMTDKERSSTIKSIYKRAGLISKKKVDVKYVVAKKGLRGKALAKSKGIKGPYKVVDKRLKKDRAGQAKLQKNRMLRKQMKNLFLSHKIMSQSHDIT</sequence>
<comment type="similarity">
    <text evidence="8">Belongs to the class I-like SAM-binding methyltransferase superfamily. RNA methyltransferase RlmE family. SPB1 subfamily.</text>
</comment>
<dbReference type="STRING" id="10195.A0A3M7RTU0"/>
<feature type="compositionally biased region" description="Acidic residues" evidence="9">
    <location>
        <begin position="395"/>
        <end position="404"/>
    </location>
</feature>
<evidence type="ECO:0000256" key="1">
    <source>
        <dbReference type="ARBA" id="ARBA00004604"/>
    </source>
</evidence>
<dbReference type="GO" id="GO:0016435">
    <property type="term" value="F:rRNA (guanine) methyltransferase activity"/>
    <property type="evidence" value="ECO:0007669"/>
    <property type="project" value="TreeGrafter"/>
</dbReference>
<dbReference type="InterPro" id="IPR015507">
    <property type="entry name" value="rRNA-MeTfrase_E"/>
</dbReference>
<name>A0A3M7RTU0_BRAPC</name>
<keyword evidence="14" id="KW-1185">Reference proteome</keyword>
<dbReference type="InterPro" id="IPR029063">
    <property type="entry name" value="SAM-dependent_MTases_sf"/>
</dbReference>
<comment type="function">
    <text evidence="8">Probable methyltransferase involved in the maturation of rRNA and in the biogenesis of ribosomal subunits.</text>
</comment>
<reference evidence="13 14" key="1">
    <citation type="journal article" date="2018" name="Sci. Rep.">
        <title>Genomic signatures of local adaptation to the degree of environmental predictability in rotifers.</title>
        <authorList>
            <person name="Franch-Gras L."/>
            <person name="Hahn C."/>
            <person name="Garcia-Roger E.M."/>
            <person name="Carmona M.J."/>
            <person name="Serra M."/>
            <person name="Gomez A."/>
        </authorList>
    </citation>
    <scope>NUCLEOTIDE SEQUENCE [LARGE SCALE GENOMIC DNA]</scope>
    <source>
        <strain evidence="13">HYR1</strain>
    </source>
</reference>
<evidence type="ECO:0000256" key="7">
    <source>
        <dbReference type="ARBA" id="ARBA00023242"/>
    </source>
</evidence>
<dbReference type="GO" id="GO:0005730">
    <property type="term" value="C:nucleolus"/>
    <property type="evidence" value="ECO:0007669"/>
    <property type="project" value="UniProtKB-SubCell"/>
</dbReference>
<keyword evidence="4 8" id="KW-0489">Methyltransferase</keyword>
<feature type="region of interest" description="Disordered" evidence="9">
    <location>
        <begin position="481"/>
        <end position="563"/>
    </location>
</feature>
<feature type="compositionally biased region" description="Basic and acidic residues" evidence="9">
    <location>
        <begin position="598"/>
        <end position="611"/>
    </location>
</feature>
<dbReference type="PANTHER" id="PTHR10920:SF13">
    <property type="entry name" value="PRE-RRNA 2'-O-RIBOSE RNA METHYLTRANSFERASE FTSJ3"/>
    <property type="match status" value="1"/>
</dbReference>
<feature type="binding site" evidence="8">
    <location>
        <position position="76"/>
    </location>
    <ligand>
        <name>S-adenosyl-L-methionine</name>
        <dbReference type="ChEBI" id="CHEBI:59789"/>
    </ligand>
</feature>
<dbReference type="InterPro" id="IPR028589">
    <property type="entry name" value="SPB1-like"/>
</dbReference>
<keyword evidence="2 8" id="KW-0690">Ribosome biogenesis</keyword>
<gene>
    <name evidence="13" type="ORF">BpHYR1_013055</name>
</gene>
<evidence type="ECO:0000259" key="10">
    <source>
        <dbReference type="Pfam" id="PF01728"/>
    </source>
</evidence>